<dbReference type="PIRSF" id="PIRSF037259">
    <property type="entry name" value="EcsB_ABC"/>
    <property type="match status" value="1"/>
</dbReference>
<name>A0A0M2NXM1_STACC</name>
<accession>A0A0M2NXM1</accession>
<keyword evidence="1" id="KW-0812">Transmembrane</keyword>
<feature type="transmembrane region" description="Helical" evidence="1">
    <location>
        <begin position="133"/>
        <end position="153"/>
    </location>
</feature>
<dbReference type="Proteomes" id="UP000034455">
    <property type="component" value="Unassembled WGS sequence"/>
</dbReference>
<protein>
    <submittedName>
        <fullName evidence="2">ABC transporter, permease protein EscB</fullName>
    </submittedName>
</protein>
<reference evidence="2 3" key="1">
    <citation type="submission" date="2015-03" db="EMBL/GenBank/DDBJ databases">
        <title>Genome Assembly of Staphylococcus cohnii subsp. cohnii strain G22B2.</title>
        <authorList>
            <person name="Nair G."/>
            <person name="Kaur G."/>
            <person name="Khatri I."/>
            <person name="Singh N.K."/>
            <person name="Sathyabama S."/>
            <person name="Maurya S.K."/>
            <person name="Subramanian S."/>
            <person name="Agrewala J.N."/>
            <person name="Mayilraj S."/>
        </authorList>
    </citation>
    <scope>NUCLEOTIDE SEQUENCE [LARGE SCALE GENOMIC DNA]</scope>
    <source>
        <strain evidence="2 3">G22B2</strain>
    </source>
</reference>
<sequence length="407" mass="48359">MRQEAKQLFDVRKKEITKEKSYYNKFIFNGHFSVFLVILLGAFILGYGDWLKSIPKHINYALIASIITAITSMFPIRTLLKDADKLFLLPFENHMSEYMKKSLMYSYVTRLPIQILLIIILFPLFYVLNNKTFGFYIIFAGLAIICPLLGLLLKWQWYKFRLERWSLFSILFVIFTSGYYVALDPKNISSIFSVIILVALTLLIKHLNKDYLFPWEHMINTEQQHHMNYYKFVNMFTDVKQLEEKAVRRSYLDPLLWKPKPKKFNDNYMYLYLFIRSFARGKDAFNIILRLIIIALVMMIWLHQVIVILLIGSLFMYIILLQMAQFYTQQAYGLWPQVWPVSDSKVIKGYEQFLNRLMCFIGLIFIVTFAIVLPQYSLFGLIFFLVGWLTIRNITKKLKYQESLLTD</sequence>
<dbReference type="EMBL" id="LAKJ01000037">
    <property type="protein sequence ID" value="KKI62695.1"/>
    <property type="molecule type" value="Genomic_DNA"/>
</dbReference>
<comment type="caution">
    <text evidence="2">The sequence shown here is derived from an EMBL/GenBank/DDBJ whole genome shotgun (WGS) entry which is preliminary data.</text>
</comment>
<keyword evidence="1" id="KW-1133">Transmembrane helix</keyword>
<feature type="transmembrane region" description="Helical" evidence="1">
    <location>
        <begin position="26"/>
        <end position="48"/>
    </location>
</feature>
<dbReference type="RefSeq" id="WP_019468051.1">
    <property type="nucleotide sequence ID" value="NZ_LAKJ01000037.1"/>
</dbReference>
<dbReference type="InterPro" id="IPR010288">
    <property type="entry name" value="EcsB_ABC"/>
</dbReference>
<evidence type="ECO:0000313" key="3">
    <source>
        <dbReference type="Proteomes" id="UP000034455"/>
    </source>
</evidence>
<feature type="transmembrane region" description="Helical" evidence="1">
    <location>
        <begin position="107"/>
        <end position="127"/>
    </location>
</feature>
<evidence type="ECO:0000313" key="2">
    <source>
        <dbReference type="EMBL" id="KKI62695.1"/>
    </source>
</evidence>
<dbReference type="PATRIC" id="fig|74704.6.peg.2037"/>
<feature type="transmembrane region" description="Helical" evidence="1">
    <location>
        <begin position="165"/>
        <end position="182"/>
    </location>
</feature>
<proteinExistence type="predicted"/>
<dbReference type="Pfam" id="PF05975">
    <property type="entry name" value="EcsB"/>
    <property type="match status" value="1"/>
</dbReference>
<keyword evidence="1" id="KW-0472">Membrane</keyword>
<feature type="transmembrane region" description="Helical" evidence="1">
    <location>
        <begin position="60"/>
        <end position="80"/>
    </location>
</feature>
<feature type="transmembrane region" description="Helical" evidence="1">
    <location>
        <begin position="188"/>
        <end position="204"/>
    </location>
</feature>
<evidence type="ECO:0000256" key="1">
    <source>
        <dbReference type="SAM" id="Phobius"/>
    </source>
</evidence>
<organism evidence="2 3">
    <name type="scientific">Staphylococcus cohnii subsp. cohnii</name>
    <dbReference type="NCBI Taxonomy" id="74704"/>
    <lineage>
        <taxon>Bacteria</taxon>
        <taxon>Bacillati</taxon>
        <taxon>Bacillota</taxon>
        <taxon>Bacilli</taxon>
        <taxon>Bacillales</taxon>
        <taxon>Staphylococcaceae</taxon>
        <taxon>Staphylococcus</taxon>
        <taxon>Staphylococcus cohnii species complex</taxon>
    </lineage>
</organism>
<feature type="transmembrane region" description="Helical" evidence="1">
    <location>
        <begin position="284"/>
        <end position="302"/>
    </location>
</feature>
<dbReference type="AlphaFoldDB" id="A0A0M2NXM1"/>
<feature type="transmembrane region" description="Helical" evidence="1">
    <location>
        <begin position="353"/>
        <end position="372"/>
    </location>
</feature>
<gene>
    <name evidence="2" type="ORF">UF66_1980</name>
</gene>
<dbReference type="GO" id="GO:0016020">
    <property type="term" value="C:membrane"/>
    <property type="evidence" value="ECO:0007669"/>
    <property type="project" value="InterPro"/>
</dbReference>
<dbReference type="NCBIfam" id="NF047570">
    <property type="entry name" value="ABC_perm_EcsB"/>
    <property type="match status" value="1"/>
</dbReference>